<reference evidence="1" key="1">
    <citation type="journal article" date="2023" name="Plants (Basel)">
        <title>Genomic Analysis of Leptolyngbya boryana CZ1 Reveals Efficient Carbon Fixation Modules.</title>
        <authorList>
            <person name="Bai X."/>
            <person name="Wang H."/>
            <person name="Cheng W."/>
            <person name="Wang J."/>
            <person name="Ma M."/>
            <person name="Hu H."/>
            <person name="Song Z."/>
            <person name="Ma H."/>
            <person name="Fan Y."/>
            <person name="Du C."/>
            <person name="Xu J."/>
        </authorList>
    </citation>
    <scope>NUCLEOTIDE SEQUENCE</scope>
    <source>
        <strain evidence="1">CZ1</strain>
    </source>
</reference>
<evidence type="ECO:0000313" key="1">
    <source>
        <dbReference type="EMBL" id="WNZ46867.1"/>
    </source>
</evidence>
<dbReference type="RefSeq" id="WP_316427810.1">
    <property type="nucleotide sequence ID" value="NZ_CP130144.1"/>
</dbReference>
<sequence>MISTTDGIIMLSEPLLVQEFIHLMRRTYPQPSKVLRHCYIKLVTAHWGEPPSRLDYFAIYCPNAMFETVSEQKEAFGHISRYMGLADPVCINANRLIRDPMSKLKKEAPRFWLELHWLLPAQLPETP</sequence>
<protein>
    <submittedName>
        <fullName evidence="1">Uncharacterized protein</fullName>
    </submittedName>
</protein>
<accession>A0AA97AQU5</accession>
<dbReference type="EMBL" id="CP130144">
    <property type="protein sequence ID" value="WNZ46867.1"/>
    <property type="molecule type" value="Genomic_DNA"/>
</dbReference>
<reference evidence="1" key="2">
    <citation type="submission" date="2023-07" db="EMBL/GenBank/DDBJ databases">
        <authorList>
            <person name="Bai X.-H."/>
            <person name="Wang H.-H."/>
            <person name="Wang J."/>
            <person name="Ma M.-Y."/>
            <person name="Hu H.-H."/>
            <person name="Song Z.-L."/>
            <person name="Ma H.-G."/>
            <person name="Fan Y."/>
            <person name="Du C.-Y."/>
            <person name="Xu J.-C."/>
        </authorList>
    </citation>
    <scope>NUCLEOTIDE SEQUENCE</scope>
    <source>
        <strain evidence="1">CZ1</strain>
    </source>
</reference>
<proteinExistence type="predicted"/>
<gene>
    <name evidence="1" type="ORF">Q2T42_03310</name>
</gene>
<dbReference type="AlphaFoldDB" id="A0AA97AQU5"/>
<name>A0AA97AQU5_LEPBY</name>
<organism evidence="1">
    <name type="scientific">Leptolyngbya boryana CZ1</name>
    <dbReference type="NCBI Taxonomy" id="3060204"/>
    <lineage>
        <taxon>Bacteria</taxon>
        <taxon>Bacillati</taxon>
        <taxon>Cyanobacteriota</taxon>
        <taxon>Cyanophyceae</taxon>
        <taxon>Leptolyngbyales</taxon>
        <taxon>Leptolyngbyaceae</taxon>
        <taxon>Leptolyngbya group</taxon>
        <taxon>Leptolyngbya</taxon>
    </lineage>
</organism>